<dbReference type="RefSeq" id="WP_092351817.1">
    <property type="nucleotide sequence ID" value="NZ_BLMI01000170.1"/>
</dbReference>
<dbReference type="OrthoDB" id="9814826at2"/>
<accession>A0A1I0C449</accession>
<dbReference type="InterPro" id="IPR052509">
    <property type="entry name" value="Metal_resp_DNA-bind_regulator"/>
</dbReference>
<evidence type="ECO:0000313" key="5">
    <source>
        <dbReference type="Proteomes" id="UP000490821"/>
    </source>
</evidence>
<dbReference type="Gene3D" id="1.10.10.10">
    <property type="entry name" value="Winged helix-like DNA-binding domain superfamily/Winged helix DNA-binding domain"/>
    <property type="match status" value="1"/>
</dbReference>
<feature type="domain" description="Transcription regulator PadR N-terminal" evidence="1">
    <location>
        <begin position="18"/>
        <end position="84"/>
    </location>
</feature>
<reference evidence="4" key="2">
    <citation type="submission" date="2016-10" db="EMBL/GenBank/DDBJ databases">
        <authorList>
            <person name="Varghese N."/>
            <person name="Submissions S."/>
        </authorList>
    </citation>
    <scope>NUCLEOTIDE SEQUENCE [LARGE SCALE GENOMIC DNA]</scope>
    <source>
        <strain evidence="4">DSM 1551</strain>
    </source>
</reference>
<dbReference type="GeneID" id="78287356"/>
<reference evidence="2 5" key="3">
    <citation type="journal article" date="2020" name="Microbiome">
        <title>Single-cell genomics of uncultured bacteria reveals dietary fiber responders in the mouse gut microbiota.</title>
        <authorList>
            <person name="Chijiiwa R."/>
            <person name="Hosokawa M."/>
            <person name="Kogawa M."/>
            <person name="Nishikawa Y."/>
            <person name="Ide K."/>
            <person name="Sakanashi C."/>
            <person name="Takahashi K."/>
            <person name="Takeyama H."/>
        </authorList>
    </citation>
    <scope>NUCLEOTIDE SEQUENCE [LARGE SCALE GENOMIC DNA]</scope>
    <source>
        <strain evidence="2">IMSAGC_017</strain>
    </source>
</reference>
<dbReference type="Proteomes" id="UP000490821">
    <property type="component" value="Unassembled WGS sequence"/>
</dbReference>
<gene>
    <name evidence="2" type="ORF">IMSAGC017_01358</name>
    <name evidence="3" type="ORF">SAMN04489758_10249</name>
</gene>
<protein>
    <submittedName>
        <fullName evidence="3">Transcriptional regulator PadR-like family protein</fullName>
    </submittedName>
</protein>
<dbReference type="EMBL" id="FOIN01000002">
    <property type="protein sequence ID" value="SET13717.1"/>
    <property type="molecule type" value="Genomic_DNA"/>
</dbReference>
<keyword evidence="4" id="KW-1185">Reference proteome</keyword>
<reference evidence="3" key="1">
    <citation type="submission" date="2016-10" db="EMBL/GenBank/DDBJ databases">
        <authorList>
            <person name="de Groot N.N."/>
        </authorList>
    </citation>
    <scope>NUCLEOTIDE SEQUENCE [LARGE SCALE GENOMIC DNA]</scope>
    <source>
        <strain evidence="3">DSM 1551</strain>
    </source>
</reference>
<sequence length="102" mass="12149">MAREQYQRLTEPMFYLLLTVIEENHGYAMMQDIQMLSHNRVKVGNGTMYNLLDRFMNDGIIELTGVEARKKYYKITSKGLELLKQERRLLKQQIDDSDFLEK</sequence>
<organism evidence="3 4">
    <name type="scientific">Thomasclavelia cocleata</name>
    <dbReference type="NCBI Taxonomy" id="69824"/>
    <lineage>
        <taxon>Bacteria</taxon>
        <taxon>Bacillati</taxon>
        <taxon>Bacillota</taxon>
        <taxon>Erysipelotrichia</taxon>
        <taxon>Erysipelotrichales</taxon>
        <taxon>Coprobacillaceae</taxon>
        <taxon>Thomasclavelia</taxon>
    </lineage>
</organism>
<dbReference type="InterPro" id="IPR036388">
    <property type="entry name" value="WH-like_DNA-bd_sf"/>
</dbReference>
<dbReference type="EMBL" id="BLMI01000170">
    <property type="protein sequence ID" value="GFI41315.1"/>
    <property type="molecule type" value="Genomic_DNA"/>
</dbReference>
<dbReference type="SUPFAM" id="SSF46785">
    <property type="entry name" value="Winged helix' DNA-binding domain"/>
    <property type="match status" value="1"/>
</dbReference>
<dbReference type="Pfam" id="PF03551">
    <property type="entry name" value="PadR"/>
    <property type="match status" value="1"/>
</dbReference>
<evidence type="ECO:0000259" key="1">
    <source>
        <dbReference type="Pfam" id="PF03551"/>
    </source>
</evidence>
<evidence type="ECO:0000313" key="3">
    <source>
        <dbReference type="EMBL" id="SET13717.1"/>
    </source>
</evidence>
<proteinExistence type="predicted"/>
<dbReference type="AlphaFoldDB" id="A0A1I0C449"/>
<name>A0A1I0C449_9FIRM</name>
<dbReference type="Proteomes" id="UP000198558">
    <property type="component" value="Unassembled WGS sequence"/>
</dbReference>
<evidence type="ECO:0000313" key="2">
    <source>
        <dbReference type="EMBL" id="GFI41315.1"/>
    </source>
</evidence>
<dbReference type="PANTHER" id="PTHR33169:SF13">
    <property type="entry name" value="PADR-FAMILY TRANSCRIPTIONAL REGULATOR"/>
    <property type="match status" value="1"/>
</dbReference>
<dbReference type="InterPro" id="IPR036390">
    <property type="entry name" value="WH_DNA-bd_sf"/>
</dbReference>
<evidence type="ECO:0000313" key="4">
    <source>
        <dbReference type="Proteomes" id="UP000198558"/>
    </source>
</evidence>
<dbReference type="InterPro" id="IPR005149">
    <property type="entry name" value="Tscrpt_reg_PadR_N"/>
</dbReference>
<dbReference type="PANTHER" id="PTHR33169">
    <property type="entry name" value="PADR-FAMILY TRANSCRIPTIONAL REGULATOR"/>
    <property type="match status" value="1"/>
</dbReference>